<name>A0A7C8ZU60_OPUST</name>
<sequence>MREILMCSDISLMGISSPVIGETTNFVGSLSAGVLSSGLFQFLTIRIGGSSSSIAAFTSFFLSSPFPSRLAAFIPSSTYCISSSSISISTTFPGSTNSSSSIAETLLLLMTSSRVIGIGSSSSSSSAKSILSTTTKSCQSIIAIWILSCSISSSAFCLACSCDFSHSSLCKHRSSTVVRSATLFLSLSVKPFGGINTFEYASARAVKNMNILWVGLRKWN</sequence>
<dbReference type="AlphaFoldDB" id="A0A7C8ZU60"/>
<dbReference type="EMBL" id="GISG01171721">
    <property type="protein sequence ID" value="MBA4651812.1"/>
    <property type="molecule type" value="Transcribed_RNA"/>
</dbReference>
<evidence type="ECO:0000313" key="1">
    <source>
        <dbReference type="EMBL" id="MBA4651812.1"/>
    </source>
</evidence>
<accession>A0A7C8ZU60</accession>
<protein>
    <submittedName>
        <fullName evidence="1">Uncharacterized protein</fullName>
    </submittedName>
</protein>
<organism evidence="1">
    <name type="scientific">Opuntia streptacantha</name>
    <name type="common">Prickly pear cactus</name>
    <name type="synonym">Opuntia cardona</name>
    <dbReference type="NCBI Taxonomy" id="393608"/>
    <lineage>
        <taxon>Eukaryota</taxon>
        <taxon>Viridiplantae</taxon>
        <taxon>Streptophyta</taxon>
        <taxon>Embryophyta</taxon>
        <taxon>Tracheophyta</taxon>
        <taxon>Spermatophyta</taxon>
        <taxon>Magnoliopsida</taxon>
        <taxon>eudicotyledons</taxon>
        <taxon>Gunneridae</taxon>
        <taxon>Pentapetalae</taxon>
        <taxon>Caryophyllales</taxon>
        <taxon>Cactineae</taxon>
        <taxon>Cactaceae</taxon>
        <taxon>Opuntioideae</taxon>
        <taxon>Opuntia</taxon>
    </lineage>
</organism>
<proteinExistence type="predicted"/>
<reference evidence="1" key="2">
    <citation type="submission" date="2020-07" db="EMBL/GenBank/DDBJ databases">
        <authorList>
            <person name="Vera ALvarez R."/>
            <person name="Arias-Moreno D.M."/>
            <person name="Jimenez-Jacinto V."/>
            <person name="Jimenez-Bremont J.F."/>
            <person name="Swaminathan K."/>
            <person name="Moose S.P."/>
            <person name="Guerrero-Gonzalez M.L."/>
            <person name="Marino-Ramirez L."/>
            <person name="Landsman D."/>
            <person name="Rodriguez-Kessler M."/>
            <person name="Delgado-Sanchez P."/>
        </authorList>
    </citation>
    <scope>NUCLEOTIDE SEQUENCE</scope>
    <source>
        <tissue evidence="1">Cladode</tissue>
    </source>
</reference>
<reference evidence="1" key="1">
    <citation type="journal article" date="2013" name="J. Plant Res.">
        <title>Effect of fungi and light on seed germination of three Opuntia species from semiarid lands of central Mexico.</title>
        <authorList>
            <person name="Delgado-Sanchez P."/>
            <person name="Jimenez-Bremont J.F."/>
            <person name="Guerrero-Gonzalez Mde L."/>
            <person name="Flores J."/>
        </authorList>
    </citation>
    <scope>NUCLEOTIDE SEQUENCE</scope>
    <source>
        <tissue evidence="1">Cladode</tissue>
    </source>
</reference>